<feature type="non-terminal residue" evidence="2">
    <location>
        <position position="1"/>
    </location>
</feature>
<feature type="region of interest" description="Disordered" evidence="1">
    <location>
        <begin position="105"/>
        <end position="158"/>
    </location>
</feature>
<reference evidence="2 3" key="1">
    <citation type="submission" date="2019-11" db="EMBL/GenBank/DDBJ databases">
        <title>Venturia inaequalis Genome Resource.</title>
        <authorList>
            <person name="Lichtner F.J."/>
        </authorList>
    </citation>
    <scope>NUCLEOTIDE SEQUENCE [LARGE SCALE GENOMIC DNA]</scope>
    <source>
        <strain evidence="2">Bline_iso_100314</strain>
    </source>
</reference>
<protein>
    <submittedName>
        <fullName evidence="2">Uncharacterized protein</fullName>
    </submittedName>
</protein>
<evidence type="ECO:0000313" key="3">
    <source>
        <dbReference type="Proteomes" id="UP000433883"/>
    </source>
</evidence>
<feature type="compositionally biased region" description="Basic residues" evidence="1">
    <location>
        <begin position="140"/>
        <end position="158"/>
    </location>
</feature>
<sequence>DQGSLEQLITRSYQMKTMTVHITDQYDPSQAYAYQSEPSDFQPYSQQAEQAYASRNEPNAQYQLPETYQWQPHEYGTPLWRSETERDLRAIEVENDFLESVRRQNFFDQRGKTPMERYGLDSPTVGQQPSDKARTSSQRISKKSSKPKSKRSHSLCCF</sequence>
<feature type="region of interest" description="Disordered" evidence="1">
    <location>
        <begin position="37"/>
        <end position="60"/>
    </location>
</feature>
<feature type="compositionally biased region" description="Basic and acidic residues" evidence="1">
    <location>
        <begin position="109"/>
        <end position="119"/>
    </location>
</feature>
<dbReference type="AlphaFoldDB" id="A0A8H3UD79"/>
<feature type="compositionally biased region" description="Polar residues" evidence="1">
    <location>
        <begin position="37"/>
        <end position="49"/>
    </location>
</feature>
<name>A0A8H3UD79_VENIN</name>
<accession>A0A8H3UD79</accession>
<evidence type="ECO:0000313" key="2">
    <source>
        <dbReference type="EMBL" id="KAE9967341.1"/>
    </source>
</evidence>
<organism evidence="2 3">
    <name type="scientific">Venturia inaequalis</name>
    <name type="common">Apple scab fungus</name>
    <dbReference type="NCBI Taxonomy" id="5025"/>
    <lineage>
        <taxon>Eukaryota</taxon>
        <taxon>Fungi</taxon>
        <taxon>Dikarya</taxon>
        <taxon>Ascomycota</taxon>
        <taxon>Pezizomycotina</taxon>
        <taxon>Dothideomycetes</taxon>
        <taxon>Pleosporomycetidae</taxon>
        <taxon>Venturiales</taxon>
        <taxon>Venturiaceae</taxon>
        <taxon>Venturia</taxon>
    </lineage>
</organism>
<gene>
    <name evidence="2" type="ORF">BLS_006424</name>
</gene>
<evidence type="ECO:0000256" key="1">
    <source>
        <dbReference type="SAM" id="MobiDB-lite"/>
    </source>
</evidence>
<comment type="caution">
    <text evidence="2">The sequence shown here is derived from an EMBL/GenBank/DDBJ whole genome shotgun (WGS) entry which is preliminary data.</text>
</comment>
<dbReference type="EMBL" id="WNWQ01000473">
    <property type="protein sequence ID" value="KAE9967341.1"/>
    <property type="molecule type" value="Genomic_DNA"/>
</dbReference>
<proteinExistence type="predicted"/>
<dbReference type="Proteomes" id="UP000433883">
    <property type="component" value="Unassembled WGS sequence"/>
</dbReference>